<accession>A0A024FYI0</accession>
<dbReference type="STRING" id="65357.A0A024FYI0"/>
<evidence type="ECO:0000313" key="2">
    <source>
        <dbReference type="EMBL" id="CCI39348.1"/>
    </source>
</evidence>
<dbReference type="Proteomes" id="UP000053237">
    <property type="component" value="Unassembled WGS sequence"/>
</dbReference>
<dbReference type="Gene3D" id="3.30.1520.10">
    <property type="entry name" value="Phox-like domain"/>
    <property type="match status" value="1"/>
</dbReference>
<evidence type="ECO:0000256" key="1">
    <source>
        <dbReference type="SAM" id="Phobius"/>
    </source>
</evidence>
<evidence type="ECO:0000313" key="3">
    <source>
        <dbReference type="Proteomes" id="UP000053237"/>
    </source>
</evidence>
<dbReference type="EMBL" id="CAIX01000001">
    <property type="protein sequence ID" value="CCI39348.1"/>
    <property type="molecule type" value="Genomic_DNA"/>
</dbReference>
<proteinExistence type="predicted"/>
<feature type="transmembrane region" description="Helical" evidence="1">
    <location>
        <begin position="42"/>
        <end position="63"/>
    </location>
</feature>
<keyword evidence="1" id="KW-0812">Transmembrane</keyword>
<gene>
    <name evidence="2" type="ORF">BN9_001310</name>
</gene>
<protein>
    <recommendedName>
        <fullName evidence="4">PX domain-containing protein</fullName>
    </recommendedName>
</protein>
<sequence length="259" mass="29602">MTLSSVQIGLNPHESKYTLTYGAGLILVLVGPSFLLKYEQYAVQQVGSLFVFGLISFLTFIVLSKLTHTQINIIKVSRAQQPSPIMHRSLYSAVPAPMRPIIRKRRLARLRIAPPNVNRVADDQRNRAEMDLACASIRVGKAYLRSVPGIPQVQDYYIVRVDCRQDSGQEKHMNPVVMWDLSASIREFYRLREKLAIEVQKKHRNVSIPTLGTESYSFMQSKLNNDVLAKRREVLQAFLTDIQQDFGQTQAFRQFCQAF</sequence>
<keyword evidence="3" id="KW-1185">Reference proteome</keyword>
<dbReference type="InParanoid" id="A0A024FYI0"/>
<dbReference type="InterPro" id="IPR036871">
    <property type="entry name" value="PX_dom_sf"/>
</dbReference>
<dbReference type="GO" id="GO:0035091">
    <property type="term" value="F:phosphatidylinositol binding"/>
    <property type="evidence" value="ECO:0007669"/>
    <property type="project" value="InterPro"/>
</dbReference>
<keyword evidence="1" id="KW-0472">Membrane</keyword>
<comment type="caution">
    <text evidence="2">The sequence shown here is derived from an EMBL/GenBank/DDBJ whole genome shotgun (WGS) entry which is preliminary data.</text>
</comment>
<dbReference type="AlphaFoldDB" id="A0A024FYI0"/>
<feature type="transmembrane region" description="Helical" evidence="1">
    <location>
        <begin position="17"/>
        <end position="36"/>
    </location>
</feature>
<reference evidence="2 3" key="1">
    <citation type="submission" date="2012-05" db="EMBL/GenBank/DDBJ databases">
        <title>Recombination and specialization in a pathogen metapopulation.</title>
        <authorList>
            <person name="Gardiner A."/>
            <person name="Kemen E."/>
            <person name="Schultz-Larsen T."/>
            <person name="MacLean D."/>
            <person name="Van Oosterhout C."/>
            <person name="Jones J.D.G."/>
        </authorList>
    </citation>
    <scope>NUCLEOTIDE SEQUENCE [LARGE SCALE GENOMIC DNA]</scope>
    <source>
        <strain evidence="2 3">Ac Nc2</strain>
    </source>
</reference>
<dbReference type="OrthoDB" id="166301at2759"/>
<organism evidence="2 3">
    <name type="scientific">Albugo candida</name>
    <dbReference type="NCBI Taxonomy" id="65357"/>
    <lineage>
        <taxon>Eukaryota</taxon>
        <taxon>Sar</taxon>
        <taxon>Stramenopiles</taxon>
        <taxon>Oomycota</taxon>
        <taxon>Peronosporomycetes</taxon>
        <taxon>Albuginales</taxon>
        <taxon>Albuginaceae</taxon>
        <taxon>Albugo</taxon>
    </lineage>
</organism>
<evidence type="ECO:0008006" key="4">
    <source>
        <dbReference type="Google" id="ProtNLM"/>
    </source>
</evidence>
<keyword evidence="1" id="KW-1133">Transmembrane helix</keyword>
<name>A0A024FYI0_9STRA</name>